<dbReference type="PANTHER" id="PTHR34009">
    <property type="entry name" value="PROTEIN STAR"/>
    <property type="match status" value="1"/>
</dbReference>
<dbReference type="GO" id="GO:0005886">
    <property type="term" value="C:plasma membrane"/>
    <property type="evidence" value="ECO:0007669"/>
    <property type="project" value="TreeGrafter"/>
</dbReference>
<dbReference type="GO" id="GO:0006888">
    <property type="term" value="P:endoplasmic reticulum to Golgi vesicle-mediated transport"/>
    <property type="evidence" value="ECO:0007669"/>
    <property type="project" value="TreeGrafter"/>
</dbReference>
<dbReference type="GO" id="GO:0016197">
    <property type="term" value="P:endosomal transport"/>
    <property type="evidence" value="ECO:0007669"/>
    <property type="project" value="TreeGrafter"/>
</dbReference>
<organism evidence="3 4">
    <name type="scientific">Triparma columacea</name>
    <dbReference type="NCBI Taxonomy" id="722753"/>
    <lineage>
        <taxon>Eukaryota</taxon>
        <taxon>Sar</taxon>
        <taxon>Stramenopiles</taxon>
        <taxon>Ochrophyta</taxon>
        <taxon>Bolidophyceae</taxon>
        <taxon>Parmales</taxon>
        <taxon>Triparmaceae</taxon>
        <taxon>Triparma</taxon>
    </lineage>
</organism>
<proteinExistence type="predicted"/>
<dbReference type="Proteomes" id="UP001165065">
    <property type="component" value="Unassembled WGS sequence"/>
</dbReference>
<evidence type="ECO:0000259" key="2">
    <source>
        <dbReference type="Pfam" id="PF05050"/>
    </source>
</evidence>
<gene>
    <name evidence="3" type="ORF">TrCOL_g10834</name>
</gene>
<dbReference type="PANTHER" id="PTHR34009:SF2">
    <property type="entry name" value="PROTEIN STAR"/>
    <property type="match status" value="1"/>
</dbReference>
<evidence type="ECO:0000313" key="4">
    <source>
        <dbReference type="Proteomes" id="UP001165065"/>
    </source>
</evidence>
<feature type="domain" description="Methyltransferase FkbM" evidence="2">
    <location>
        <begin position="114"/>
        <end position="272"/>
    </location>
</feature>
<protein>
    <recommendedName>
        <fullName evidence="2">Methyltransferase FkbM domain-containing protein</fullName>
    </recommendedName>
</protein>
<reference evidence="4" key="1">
    <citation type="journal article" date="2023" name="Commun. Biol.">
        <title>Genome analysis of Parmales, the sister group of diatoms, reveals the evolutionary specialization of diatoms from phago-mixotrophs to photoautotrophs.</title>
        <authorList>
            <person name="Ban H."/>
            <person name="Sato S."/>
            <person name="Yoshikawa S."/>
            <person name="Yamada K."/>
            <person name="Nakamura Y."/>
            <person name="Ichinomiya M."/>
            <person name="Sato N."/>
            <person name="Blanc-Mathieu R."/>
            <person name="Endo H."/>
            <person name="Kuwata A."/>
            <person name="Ogata H."/>
        </authorList>
    </citation>
    <scope>NUCLEOTIDE SEQUENCE [LARGE SCALE GENOMIC DNA]</scope>
</reference>
<sequence length="296" mass="32331">MSDSPKPPKGGRGGGGGGGGGDSSQTTLEDLTMEDSKKNFLHDGSFHLVIYPPTPSRCESFTIKARHFPPVDCSTFKGDTCHIYSEYFAPPSHPKLLKERNGRKPAFVEIGGLDGKPENSMTEIMERNGWDGLVIEATPGNYVQIASNRPCASVVEAAAGPSWGAVDFFGWGGCCSGAKSAMSDSFVKVFHSKKGSKERKYYRVRSAPIVDLFLAWGKDFVDFWVLDVEGGERQVLEGMDFDKVEVGMIMIEVSQQGGDIKEVEDLLAAAGFFKAEDFKSWNDLNSLYLNSAVWEV</sequence>
<dbReference type="GO" id="GO:0005794">
    <property type="term" value="C:Golgi apparatus"/>
    <property type="evidence" value="ECO:0007669"/>
    <property type="project" value="TreeGrafter"/>
</dbReference>
<dbReference type="GO" id="GO:0005789">
    <property type="term" value="C:endoplasmic reticulum membrane"/>
    <property type="evidence" value="ECO:0007669"/>
    <property type="project" value="TreeGrafter"/>
</dbReference>
<dbReference type="AlphaFoldDB" id="A0A9W7GQR4"/>
<keyword evidence="4" id="KW-1185">Reference proteome</keyword>
<dbReference type="GO" id="GO:0031902">
    <property type="term" value="C:late endosome membrane"/>
    <property type="evidence" value="ECO:0007669"/>
    <property type="project" value="TreeGrafter"/>
</dbReference>
<dbReference type="Gene3D" id="3.40.50.150">
    <property type="entry name" value="Vaccinia Virus protein VP39"/>
    <property type="match status" value="1"/>
</dbReference>
<feature type="compositionally biased region" description="Gly residues" evidence="1">
    <location>
        <begin position="10"/>
        <end position="22"/>
    </location>
</feature>
<name>A0A9W7GQR4_9STRA</name>
<evidence type="ECO:0000313" key="3">
    <source>
        <dbReference type="EMBL" id="GMI48393.1"/>
    </source>
</evidence>
<dbReference type="Pfam" id="PF05050">
    <property type="entry name" value="Methyltransf_21"/>
    <property type="match status" value="1"/>
</dbReference>
<dbReference type="SUPFAM" id="SSF53335">
    <property type="entry name" value="S-adenosyl-L-methionine-dependent methyltransferases"/>
    <property type="match status" value="1"/>
</dbReference>
<feature type="region of interest" description="Disordered" evidence="1">
    <location>
        <begin position="1"/>
        <end position="27"/>
    </location>
</feature>
<dbReference type="OrthoDB" id="6352234at2759"/>
<evidence type="ECO:0000256" key="1">
    <source>
        <dbReference type="SAM" id="MobiDB-lite"/>
    </source>
</evidence>
<dbReference type="InterPro" id="IPR029063">
    <property type="entry name" value="SAM-dependent_MTases_sf"/>
</dbReference>
<dbReference type="InterPro" id="IPR006342">
    <property type="entry name" value="FkbM_mtfrase"/>
</dbReference>
<accession>A0A9W7GQR4</accession>
<comment type="caution">
    <text evidence="3">The sequence shown here is derived from an EMBL/GenBank/DDBJ whole genome shotgun (WGS) entry which is preliminary data.</text>
</comment>
<dbReference type="InterPro" id="IPR053202">
    <property type="entry name" value="EGF_Rcpt_Signaling_Reg"/>
</dbReference>
<dbReference type="EMBL" id="BRYA01000389">
    <property type="protein sequence ID" value="GMI48393.1"/>
    <property type="molecule type" value="Genomic_DNA"/>
</dbReference>